<dbReference type="AlphaFoldDB" id="K2RU03"/>
<sequence>MEAVGVLASLAQISTSIYGLISTIQNVQLQVKHAGAHFRDRTEQLRDLQSVLDSIQSNAQLHTDIVAGYLRRIQEKVIKLHELLGKRLERLRKVSDLRFWLVFSVISAGRQIDESFAALNQDRDDLHFYMTSLIPAAMPGRSGAAAPEHSEAPTDAALAPSALLLVRRINQSNAPECPTADCAKRERGEQTHRTGDGTFEQTFDKIKATGQGSVLRFGH</sequence>
<dbReference type="VEuPathDB" id="FungiDB:MPH_09119"/>
<proteinExistence type="predicted"/>
<dbReference type="eggNOG" id="ENOG502TGCF">
    <property type="taxonomic scope" value="Eukaryota"/>
</dbReference>
<accession>K2RU03</accession>
<dbReference type="Proteomes" id="UP000007129">
    <property type="component" value="Unassembled WGS sequence"/>
</dbReference>
<evidence type="ECO:0000256" key="1">
    <source>
        <dbReference type="SAM" id="MobiDB-lite"/>
    </source>
</evidence>
<dbReference type="InParanoid" id="K2RU03"/>
<gene>
    <name evidence="2" type="ORF">MPH_09119</name>
</gene>
<evidence type="ECO:0000313" key="3">
    <source>
        <dbReference type="Proteomes" id="UP000007129"/>
    </source>
</evidence>
<feature type="region of interest" description="Disordered" evidence="1">
    <location>
        <begin position="176"/>
        <end position="197"/>
    </location>
</feature>
<name>K2RU03_MACPH</name>
<feature type="compositionally biased region" description="Basic and acidic residues" evidence="1">
    <location>
        <begin position="182"/>
        <end position="195"/>
    </location>
</feature>
<reference evidence="2 3" key="1">
    <citation type="journal article" date="2012" name="BMC Genomics">
        <title>Tools to kill: Genome of one of the most destructive plant pathogenic fungi Macrophomina phaseolina.</title>
        <authorList>
            <person name="Islam M.S."/>
            <person name="Haque M.S."/>
            <person name="Islam M.M."/>
            <person name="Emdad E.M."/>
            <person name="Halim A."/>
            <person name="Hossen Q.M.M."/>
            <person name="Hossain M.Z."/>
            <person name="Ahmed B."/>
            <person name="Rahim S."/>
            <person name="Rahman M.S."/>
            <person name="Alam M.M."/>
            <person name="Hou S."/>
            <person name="Wan X."/>
            <person name="Saito J.A."/>
            <person name="Alam M."/>
        </authorList>
    </citation>
    <scope>NUCLEOTIDE SEQUENCE [LARGE SCALE GENOMIC DNA]</scope>
    <source>
        <strain evidence="2 3">MS6</strain>
    </source>
</reference>
<organism evidence="2 3">
    <name type="scientific">Macrophomina phaseolina (strain MS6)</name>
    <name type="common">Charcoal rot fungus</name>
    <dbReference type="NCBI Taxonomy" id="1126212"/>
    <lineage>
        <taxon>Eukaryota</taxon>
        <taxon>Fungi</taxon>
        <taxon>Dikarya</taxon>
        <taxon>Ascomycota</taxon>
        <taxon>Pezizomycotina</taxon>
        <taxon>Dothideomycetes</taxon>
        <taxon>Dothideomycetes incertae sedis</taxon>
        <taxon>Botryosphaeriales</taxon>
        <taxon>Botryosphaeriaceae</taxon>
        <taxon>Macrophomina</taxon>
    </lineage>
</organism>
<evidence type="ECO:0000313" key="2">
    <source>
        <dbReference type="EMBL" id="EKG13654.1"/>
    </source>
</evidence>
<comment type="caution">
    <text evidence="2">The sequence shown here is derived from an EMBL/GenBank/DDBJ whole genome shotgun (WGS) entry which is preliminary data.</text>
</comment>
<dbReference type="HOGENOM" id="CLU_1261734_0_0_1"/>
<protein>
    <submittedName>
        <fullName evidence="2">Amidase</fullName>
    </submittedName>
</protein>
<dbReference type="EMBL" id="AHHD01000387">
    <property type="protein sequence ID" value="EKG13654.1"/>
    <property type="molecule type" value="Genomic_DNA"/>
</dbReference>